<dbReference type="NCBIfam" id="TIGR00762">
    <property type="entry name" value="DegV"/>
    <property type="match status" value="1"/>
</dbReference>
<name>A0A0X8FDH7_9LACT</name>
<evidence type="ECO:0000256" key="1">
    <source>
        <dbReference type="ARBA" id="ARBA00003238"/>
    </source>
</evidence>
<evidence type="ECO:0000313" key="6">
    <source>
        <dbReference type="Proteomes" id="UP001069145"/>
    </source>
</evidence>
<comment type="function">
    <text evidence="1">May bind long-chain fatty acids, such as palmitate, and may play a role in lipid transport or fatty acid metabolism.</text>
</comment>
<gene>
    <name evidence="4" type="ORF">I6G68_08340</name>
    <name evidence="3" type="ORF">ODY43_06650</name>
</gene>
<dbReference type="InterPro" id="IPR003797">
    <property type="entry name" value="DegV"/>
</dbReference>
<dbReference type="Gene3D" id="3.40.50.10170">
    <property type="match status" value="1"/>
</dbReference>
<dbReference type="KEGG" id="aun:AWM73_01715"/>
<dbReference type="Proteomes" id="UP001069145">
    <property type="component" value="Unassembled WGS sequence"/>
</dbReference>
<dbReference type="EMBL" id="JAOTML010000007">
    <property type="protein sequence ID" value="MCY3053664.1"/>
    <property type="molecule type" value="Genomic_DNA"/>
</dbReference>
<dbReference type="PROSITE" id="PS51482">
    <property type="entry name" value="DEGV"/>
    <property type="match status" value="1"/>
</dbReference>
<accession>A0A0X8FDH7</accession>
<dbReference type="PANTHER" id="PTHR33434">
    <property type="entry name" value="DEGV DOMAIN-CONTAINING PROTEIN DR_1986-RELATED"/>
    <property type="match status" value="1"/>
</dbReference>
<reference evidence="4 5" key="1">
    <citation type="submission" date="2020-12" db="EMBL/GenBank/DDBJ databases">
        <title>FDA dAtabase for Regulatory Grade micrObial Sequences (FDA-ARGOS): Supporting development and validation of Infectious Disease Dx tests.</title>
        <authorList>
            <person name="Sproer C."/>
            <person name="Gronow S."/>
            <person name="Severitt S."/>
            <person name="Schroder I."/>
            <person name="Tallon L."/>
            <person name="Sadzewicz L."/>
            <person name="Zhao X."/>
            <person name="Boylan J."/>
            <person name="Ott S."/>
            <person name="Bowen H."/>
            <person name="Vavikolanu K."/>
            <person name="Mehta A."/>
            <person name="Aluvathingal J."/>
            <person name="Nadendla S."/>
            <person name="Lowell S."/>
            <person name="Myers T."/>
            <person name="Yan Y."/>
            <person name="Sichtig H."/>
        </authorList>
    </citation>
    <scope>NUCLEOTIDE SEQUENCE [LARGE SCALE GENOMIC DNA]</scope>
    <source>
        <strain evidence="4 5">FDAARGOS_911</strain>
    </source>
</reference>
<evidence type="ECO:0000313" key="4">
    <source>
        <dbReference type="EMBL" id="QPS01365.1"/>
    </source>
</evidence>
<evidence type="ECO:0000256" key="2">
    <source>
        <dbReference type="ARBA" id="ARBA00023121"/>
    </source>
</evidence>
<evidence type="ECO:0000313" key="3">
    <source>
        <dbReference type="EMBL" id="MCY3053664.1"/>
    </source>
</evidence>
<organism evidence="4 5">
    <name type="scientific">Aerococcus urinae</name>
    <dbReference type="NCBI Taxonomy" id="1376"/>
    <lineage>
        <taxon>Bacteria</taxon>
        <taxon>Bacillati</taxon>
        <taxon>Bacillota</taxon>
        <taxon>Bacilli</taxon>
        <taxon>Lactobacillales</taxon>
        <taxon>Aerococcaceae</taxon>
        <taxon>Aerococcus</taxon>
    </lineage>
</organism>
<dbReference type="GO" id="GO:0008289">
    <property type="term" value="F:lipid binding"/>
    <property type="evidence" value="ECO:0007669"/>
    <property type="project" value="UniProtKB-KW"/>
</dbReference>
<dbReference type="RefSeq" id="WP_060777802.1">
    <property type="nucleotide sequence ID" value="NZ_CAJHLF010000001.1"/>
</dbReference>
<dbReference type="AlphaFoldDB" id="A0A0X8FDH7"/>
<dbReference type="Gene3D" id="3.30.1180.10">
    <property type="match status" value="1"/>
</dbReference>
<dbReference type="EMBL" id="CP065662">
    <property type="protein sequence ID" value="QPS01365.1"/>
    <property type="molecule type" value="Genomic_DNA"/>
</dbReference>
<dbReference type="OrthoDB" id="9775494at2"/>
<evidence type="ECO:0000313" key="5">
    <source>
        <dbReference type="Proteomes" id="UP000594771"/>
    </source>
</evidence>
<dbReference type="GeneID" id="35768519"/>
<dbReference type="InterPro" id="IPR050270">
    <property type="entry name" value="DegV_domain_contain"/>
</dbReference>
<dbReference type="InterPro" id="IPR043168">
    <property type="entry name" value="DegV_C"/>
</dbReference>
<dbReference type="PANTHER" id="PTHR33434:SF2">
    <property type="entry name" value="FATTY ACID-BINDING PROTEIN TM_1468"/>
    <property type="match status" value="1"/>
</dbReference>
<keyword evidence="2" id="KW-0446">Lipid-binding</keyword>
<proteinExistence type="predicted"/>
<dbReference type="Pfam" id="PF02645">
    <property type="entry name" value="DegV"/>
    <property type="match status" value="1"/>
</dbReference>
<dbReference type="SUPFAM" id="SSF82549">
    <property type="entry name" value="DAK1/DegV-like"/>
    <property type="match status" value="1"/>
</dbReference>
<reference evidence="3" key="2">
    <citation type="submission" date="2022-09" db="EMBL/GenBank/DDBJ databases">
        <title>Aerococcus urinae taxonomy study.</title>
        <authorList>
            <person name="Christensen J."/>
            <person name="Senneby E."/>
        </authorList>
    </citation>
    <scope>NUCLEOTIDE SEQUENCE</scope>
    <source>
        <strain evidence="3">NLD-066-U95</strain>
    </source>
</reference>
<sequence length="294" mass="32500">MKAAILTDSTATLNDRLLNHPDIYYVSLQLHFSSGETFIESEDRSILPEFYHRLKNAKELPKTSQPRPQDFYAIYEELVDKGYDTVFFIPLSAVLSGTSQTGQSVASEFEDQIKTYVIDTGRAATPLRYLVSQALDLVEAGAEPEEVVTKIKWLNAHTTIWALVGDINNLVKGGRASRAQGLLGSLLKIVPLIEFDQEGNISVLAKVRTKRKALMKLADAFIEEAKKYSQGYKGTIAHADDESGAKELADLIREKLPDIEIEFDWLTPVVGTHGGTGTLATAVLPSLKNYLLTK</sequence>
<keyword evidence="6" id="KW-1185">Reference proteome</keyword>
<protein>
    <submittedName>
        <fullName evidence="4">DegV family protein</fullName>
    </submittedName>
</protein>
<dbReference type="Proteomes" id="UP000594771">
    <property type="component" value="Chromosome"/>
</dbReference>